<reference evidence="2" key="1">
    <citation type="submission" date="2022-07" db="EMBL/GenBank/DDBJ databases">
        <title>Phylogenomic reconstructions and comparative analyses of Kickxellomycotina fungi.</title>
        <authorList>
            <person name="Reynolds N.K."/>
            <person name="Stajich J.E."/>
            <person name="Barry K."/>
            <person name="Grigoriev I.V."/>
            <person name="Crous P."/>
            <person name="Smith M.E."/>
        </authorList>
    </citation>
    <scope>NUCLEOTIDE SEQUENCE</scope>
    <source>
        <strain evidence="2">RSA 476</strain>
    </source>
</reference>
<name>A0A9W8M6L1_9FUNG</name>
<evidence type="ECO:0000313" key="3">
    <source>
        <dbReference type="Proteomes" id="UP001140074"/>
    </source>
</evidence>
<keyword evidence="1" id="KW-0732">Signal</keyword>
<proteinExistence type="predicted"/>
<feature type="chain" id="PRO_5040990228" evidence="1">
    <location>
        <begin position="20"/>
        <end position="148"/>
    </location>
</feature>
<sequence length="148" mass="16314">MRVSTLYGMLLGMLALAQGVFCIFYIPATTIDNTASFYSAASQGWAAMRNEVDGQISKYYADKNYGVYVLITSIYGQAVPTAYDDEYLHSLMSELQHLGAKTWDDEEIESISSTYQMAHQTWLAINAAPRTLRLSAVGLALVAGAIFF</sequence>
<feature type="signal peptide" evidence="1">
    <location>
        <begin position="1"/>
        <end position="19"/>
    </location>
</feature>
<evidence type="ECO:0000313" key="2">
    <source>
        <dbReference type="EMBL" id="KAJ2864215.1"/>
    </source>
</evidence>
<accession>A0A9W8M6L1</accession>
<organism evidence="2 3">
    <name type="scientific">Coemansia aciculifera</name>
    <dbReference type="NCBI Taxonomy" id="417176"/>
    <lineage>
        <taxon>Eukaryota</taxon>
        <taxon>Fungi</taxon>
        <taxon>Fungi incertae sedis</taxon>
        <taxon>Zoopagomycota</taxon>
        <taxon>Kickxellomycotina</taxon>
        <taxon>Kickxellomycetes</taxon>
        <taxon>Kickxellales</taxon>
        <taxon>Kickxellaceae</taxon>
        <taxon>Coemansia</taxon>
    </lineage>
</organism>
<protein>
    <submittedName>
        <fullName evidence="2">Uncharacterized protein</fullName>
    </submittedName>
</protein>
<gene>
    <name evidence="2" type="ORF">GGH94_003079</name>
</gene>
<evidence type="ECO:0000256" key="1">
    <source>
        <dbReference type="SAM" id="SignalP"/>
    </source>
</evidence>
<comment type="caution">
    <text evidence="2">The sequence shown here is derived from an EMBL/GenBank/DDBJ whole genome shotgun (WGS) entry which is preliminary data.</text>
</comment>
<dbReference type="Proteomes" id="UP001140074">
    <property type="component" value="Unassembled WGS sequence"/>
</dbReference>
<dbReference type="AlphaFoldDB" id="A0A9W8M6L1"/>
<keyword evidence="3" id="KW-1185">Reference proteome</keyword>
<dbReference type="EMBL" id="JANBUY010000095">
    <property type="protein sequence ID" value="KAJ2864215.1"/>
    <property type="molecule type" value="Genomic_DNA"/>
</dbReference>